<feature type="compositionally biased region" description="Pro residues" evidence="1">
    <location>
        <begin position="10"/>
        <end position="22"/>
    </location>
</feature>
<sequence>MQQTRRLRQAPPPPPPPPPPHLPSVTSCFVFAPVAYVDASAVVAGLVSDEALASPAEVLRFRPILAASVVAGTDLTLLKLSRS</sequence>
<evidence type="ECO:0000313" key="2">
    <source>
        <dbReference type="EMBL" id="PVD25073.1"/>
    </source>
</evidence>
<dbReference type="PROSITE" id="PS51257">
    <property type="entry name" value="PROKAR_LIPOPROTEIN"/>
    <property type="match status" value="1"/>
</dbReference>
<dbReference type="AlphaFoldDB" id="A0A2T7NV81"/>
<evidence type="ECO:0000313" key="3">
    <source>
        <dbReference type="Proteomes" id="UP000245119"/>
    </source>
</evidence>
<dbReference type="Proteomes" id="UP000245119">
    <property type="component" value="Linkage Group LG9"/>
</dbReference>
<feature type="region of interest" description="Disordered" evidence="1">
    <location>
        <begin position="1"/>
        <end position="22"/>
    </location>
</feature>
<dbReference type="EMBL" id="PZQS01000009">
    <property type="protein sequence ID" value="PVD25073.1"/>
    <property type="molecule type" value="Genomic_DNA"/>
</dbReference>
<proteinExistence type="predicted"/>
<reference evidence="2 3" key="1">
    <citation type="submission" date="2018-04" db="EMBL/GenBank/DDBJ databases">
        <title>The genome of golden apple snail Pomacea canaliculata provides insight into stress tolerance and invasive adaptation.</title>
        <authorList>
            <person name="Liu C."/>
            <person name="Liu B."/>
            <person name="Ren Y."/>
            <person name="Zhang Y."/>
            <person name="Wang H."/>
            <person name="Li S."/>
            <person name="Jiang F."/>
            <person name="Yin L."/>
            <person name="Zhang G."/>
            <person name="Qian W."/>
            <person name="Fan W."/>
        </authorList>
    </citation>
    <scope>NUCLEOTIDE SEQUENCE [LARGE SCALE GENOMIC DNA]</scope>
    <source>
        <strain evidence="2">SZHN2017</strain>
        <tissue evidence="2">Muscle</tissue>
    </source>
</reference>
<gene>
    <name evidence="2" type="ORF">C0Q70_15571</name>
</gene>
<organism evidence="2 3">
    <name type="scientific">Pomacea canaliculata</name>
    <name type="common">Golden apple snail</name>
    <dbReference type="NCBI Taxonomy" id="400727"/>
    <lineage>
        <taxon>Eukaryota</taxon>
        <taxon>Metazoa</taxon>
        <taxon>Spiralia</taxon>
        <taxon>Lophotrochozoa</taxon>
        <taxon>Mollusca</taxon>
        <taxon>Gastropoda</taxon>
        <taxon>Caenogastropoda</taxon>
        <taxon>Architaenioglossa</taxon>
        <taxon>Ampullarioidea</taxon>
        <taxon>Ampullariidae</taxon>
        <taxon>Pomacea</taxon>
    </lineage>
</organism>
<keyword evidence="3" id="KW-1185">Reference proteome</keyword>
<evidence type="ECO:0000256" key="1">
    <source>
        <dbReference type="SAM" id="MobiDB-lite"/>
    </source>
</evidence>
<comment type="caution">
    <text evidence="2">The sequence shown here is derived from an EMBL/GenBank/DDBJ whole genome shotgun (WGS) entry which is preliminary data.</text>
</comment>
<protein>
    <submittedName>
        <fullName evidence="2">Uncharacterized protein</fullName>
    </submittedName>
</protein>
<accession>A0A2T7NV81</accession>
<name>A0A2T7NV81_POMCA</name>